<proteinExistence type="predicted"/>
<protein>
    <submittedName>
        <fullName evidence="1">Uncharacterized protein</fullName>
    </submittedName>
</protein>
<name>A0A1D9P8D2_9FLAO</name>
<reference evidence="1 2" key="1">
    <citation type="submission" date="2016-10" db="EMBL/GenBank/DDBJ databases">
        <title>Complete Genome Sequence of Flavobacterium sp. PK15.</title>
        <authorList>
            <person name="Ekwe A."/>
            <person name="Kim S.B."/>
        </authorList>
    </citation>
    <scope>NUCLEOTIDE SEQUENCE [LARGE SCALE GENOMIC DNA]</scope>
    <source>
        <strain evidence="1 2">PK15</strain>
    </source>
</reference>
<evidence type="ECO:0000313" key="1">
    <source>
        <dbReference type="EMBL" id="AOZ98828.1"/>
    </source>
</evidence>
<dbReference type="OrthoDB" id="1358141at2"/>
<accession>A0A1D9P8D2</accession>
<organism evidence="1 2">
    <name type="scientific">Flavobacterium commune</name>
    <dbReference type="NCBI Taxonomy" id="1306519"/>
    <lineage>
        <taxon>Bacteria</taxon>
        <taxon>Pseudomonadati</taxon>
        <taxon>Bacteroidota</taxon>
        <taxon>Flavobacteriia</taxon>
        <taxon>Flavobacteriales</taxon>
        <taxon>Flavobacteriaceae</taxon>
        <taxon>Flavobacterium</taxon>
    </lineage>
</organism>
<dbReference type="Proteomes" id="UP000178198">
    <property type="component" value="Chromosome"/>
</dbReference>
<gene>
    <name evidence="1" type="ORF">BIW12_04930</name>
</gene>
<dbReference type="AlphaFoldDB" id="A0A1D9P8D2"/>
<keyword evidence="2" id="KW-1185">Reference proteome</keyword>
<evidence type="ECO:0000313" key="2">
    <source>
        <dbReference type="Proteomes" id="UP000178198"/>
    </source>
</evidence>
<dbReference type="RefSeq" id="WP_071184076.1">
    <property type="nucleotide sequence ID" value="NZ_CP017774.1"/>
</dbReference>
<sequence>MGFKILPICSNCGYKTKSIAIGGGRLSHLTNFGAPALNTESNEIEQINLYAYKKTVIVKKKFLYFFSKSSAIEIETMDEKYIPYYEPSMFTDDLEIENHYWGGKCFKKSKNFCPKCKSYSLAFIDEGIWFD</sequence>
<dbReference type="KEGG" id="fcm:BIW12_04930"/>
<dbReference type="STRING" id="1306519.BIW12_04930"/>
<dbReference type="EMBL" id="CP017774">
    <property type="protein sequence ID" value="AOZ98828.1"/>
    <property type="molecule type" value="Genomic_DNA"/>
</dbReference>